<comment type="caution">
    <text evidence="3">The sequence shown here is derived from an EMBL/GenBank/DDBJ whole genome shotgun (WGS) entry which is preliminary data.</text>
</comment>
<dbReference type="EMBL" id="JACCBM010000001">
    <property type="protein sequence ID" value="NYD71881.1"/>
    <property type="molecule type" value="Genomic_DNA"/>
</dbReference>
<dbReference type="AlphaFoldDB" id="A0A852SSU1"/>
<sequence length="159" mass="16757">MSRRAASDEEREDGASVAPSPVPSAAAADSPALAERYGRTKARRAGSRLLAWIAGGAVAVVLVVWVVWAGLDGTNATIATQDTAHEVLDDRSVRVEFDVTVPTGTTAGCVVQALNDRFAVVGWKVIELPASENPTRSFTEVVRTSEMASTGLISSCWLT</sequence>
<organism evidence="3 4">
    <name type="scientific">Herbiconiux flava</name>
    <dbReference type="NCBI Taxonomy" id="881268"/>
    <lineage>
        <taxon>Bacteria</taxon>
        <taxon>Bacillati</taxon>
        <taxon>Actinomycetota</taxon>
        <taxon>Actinomycetes</taxon>
        <taxon>Micrococcales</taxon>
        <taxon>Microbacteriaceae</taxon>
        <taxon>Herbiconiux</taxon>
    </lineage>
</organism>
<evidence type="ECO:0000256" key="2">
    <source>
        <dbReference type="SAM" id="Phobius"/>
    </source>
</evidence>
<evidence type="ECO:0008006" key="5">
    <source>
        <dbReference type="Google" id="ProtNLM"/>
    </source>
</evidence>
<dbReference type="InterPro" id="IPR025443">
    <property type="entry name" value="DUF4307"/>
</dbReference>
<evidence type="ECO:0000313" key="4">
    <source>
        <dbReference type="Proteomes" id="UP000549913"/>
    </source>
</evidence>
<name>A0A852SSU1_9MICO</name>
<proteinExistence type="predicted"/>
<dbReference type="RefSeq" id="WP_179548731.1">
    <property type="nucleotide sequence ID" value="NZ_BSEW01000002.1"/>
</dbReference>
<keyword evidence="2" id="KW-0812">Transmembrane</keyword>
<keyword evidence="2" id="KW-1133">Transmembrane helix</keyword>
<gene>
    <name evidence="3" type="ORF">BJ984_003039</name>
</gene>
<feature type="transmembrane region" description="Helical" evidence="2">
    <location>
        <begin position="49"/>
        <end position="71"/>
    </location>
</feature>
<feature type="region of interest" description="Disordered" evidence="1">
    <location>
        <begin position="1"/>
        <end position="31"/>
    </location>
</feature>
<evidence type="ECO:0000313" key="3">
    <source>
        <dbReference type="EMBL" id="NYD71881.1"/>
    </source>
</evidence>
<protein>
    <recommendedName>
        <fullName evidence="5">DUF4307 domain-containing protein</fullName>
    </recommendedName>
</protein>
<accession>A0A852SSU1</accession>
<dbReference type="Proteomes" id="UP000549913">
    <property type="component" value="Unassembled WGS sequence"/>
</dbReference>
<keyword evidence="2" id="KW-0472">Membrane</keyword>
<evidence type="ECO:0000256" key="1">
    <source>
        <dbReference type="SAM" id="MobiDB-lite"/>
    </source>
</evidence>
<keyword evidence="4" id="KW-1185">Reference proteome</keyword>
<reference evidence="3 4" key="1">
    <citation type="submission" date="2020-07" db="EMBL/GenBank/DDBJ databases">
        <title>Sequencing the genomes of 1000 actinobacteria strains.</title>
        <authorList>
            <person name="Klenk H.-P."/>
        </authorList>
    </citation>
    <scope>NUCLEOTIDE SEQUENCE [LARGE SCALE GENOMIC DNA]</scope>
    <source>
        <strain evidence="3 4">DSM 26474</strain>
    </source>
</reference>
<dbReference type="Pfam" id="PF14155">
    <property type="entry name" value="DUF4307"/>
    <property type="match status" value="1"/>
</dbReference>
<feature type="compositionally biased region" description="Low complexity" evidence="1">
    <location>
        <begin position="15"/>
        <end position="31"/>
    </location>
</feature>